<feature type="region of interest" description="Disordered" evidence="1">
    <location>
        <begin position="101"/>
        <end position="145"/>
    </location>
</feature>
<dbReference type="KEGG" id="nai:NECAME_01257"/>
<proteinExistence type="predicted"/>
<dbReference type="AlphaFoldDB" id="W2TZJ7"/>
<name>W2TZJ7_NECAM</name>
<accession>W2TZJ7</accession>
<evidence type="ECO:0000256" key="1">
    <source>
        <dbReference type="SAM" id="MobiDB-lite"/>
    </source>
</evidence>
<evidence type="ECO:0000313" key="3">
    <source>
        <dbReference type="Proteomes" id="UP000053676"/>
    </source>
</evidence>
<organism evidence="2 3">
    <name type="scientific">Necator americanus</name>
    <name type="common">Human hookworm</name>
    <dbReference type="NCBI Taxonomy" id="51031"/>
    <lineage>
        <taxon>Eukaryota</taxon>
        <taxon>Metazoa</taxon>
        <taxon>Ecdysozoa</taxon>
        <taxon>Nematoda</taxon>
        <taxon>Chromadorea</taxon>
        <taxon>Rhabditida</taxon>
        <taxon>Rhabditina</taxon>
        <taxon>Rhabditomorpha</taxon>
        <taxon>Strongyloidea</taxon>
        <taxon>Ancylostomatidae</taxon>
        <taxon>Bunostominae</taxon>
        <taxon>Necator</taxon>
    </lineage>
</organism>
<gene>
    <name evidence="2" type="ORF">NECAME_01257</name>
</gene>
<protein>
    <submittedName>
        <fullName evidence="2">Uncharacterized protein</fullName>
    </submittedName>
</protein>
<dbReference type="EMBL" id="KI657456">
    <property type="protein sequence ID" value="ETN87099.1"/>
    <property type="molecule type" value="Genomic_DNA"/>
</dbReference>
<dbReference type="STRING" id="51031.W2TZJ7"/>
<keyword evidence="3" id="KW-1185">Reference proteome</keyword>
<evidence type="ECO:0000313" key="2">
    <source>
        <dbReference type="EMBL" id="ETN87099.1"/>
    </source>
</evidence>
<reference evidence="3" key="1">
    <citation type="journal article" date="2014" name="Nat. Genet.">
        <title>Genome of the human hookworm Necator americanus.</title>
        <authorList>
            <person name="Tang Y.T."/>
            <person name="Gao X."/>
            <person name="Rosa B.A."/>
            <person name="Abubucker S."/>
            <person name="Hallsworth-Pepin K."/>
            <person name="Martin J."/>
            <person name="Tyagi R."/>
            <person name="Heizer E."/>
            <person name="Zhang X."/>
            <person name="Bhonagiri-Palsikar V."/>
            <person name="Minx P."/>
            <person name="Warren W.C."/>
            <person name="Wang Q."/>
            <person name="Zhan B."/>
            <person name="Hotez P.J."/>
            <person name="Sternberg P.W."/>
            <person name="Dougall A."/>
            <person name="Gaze S.T."/>
            <person name="Mulvenna J."/>
            <person name="Sotillo J."/>
            <person name="Ranganathan S."/>
            <person name="Rabelo E.M."/>
            <person name="Wilson R.K."/>
            <person name="Felgner P.L."/>
            <person name="Bethony J."/>
            <person name="Hawdon J.M."/>
            <person name="Gasser R.B."/>
            <person name="Loukas A."/>
            <person name="Mitreva M."/>
        </authorList>
    </citation>
    <scope>NUCLEOTIDE SEQUENCE [LARGE SCALE GENOMIC DNA]</scope>
</reference>
<dbReference type="OrthoDB" id="5969272at2759"/>
<dbReference type="Proteomes" id="UP000053676">
    <property type="component" value="Unassembled WGS sequence"/>
</dbReference>
<sequence length="174" mass="19622">MTLKRVSSRSQSRKCSTTMPANTCAKRATYMVKRHLLLTLEINPSNINRSCMMSFQLLAKEQYDRWFAEEQMRLTRDRRQAQQGRPSSVAQKQMMKQGIAYSTDHESNGDTPWGISESETEPELASLDNRGAPGSRPIVRAPPRGLRLTEGTDAILQSNIVGNPKPRVSMKDIL</sequence>